<dbReference type="InterPro" id="IPR021109">
    <property type="entry name" value="Peptidase_aspartic_dom_sf"/>
</dbReference>
<reference evidence="6 7" key="1">
    <citation type="submission" date="2019-10" db="EMBL/GenBank/DDBJ databases">
        <authorList>
            <person name="Palmer J.M."/>
        </authorList>
    </citation>
    <scope>NUCLEOTIDE SEQUENCE [LARGE SCALE GENOMIC DNA]</scope>
    <source>
        <strain evidence="6 7">TWF694</strain>
    </source>
</reference>
<feature type="signal peptide" evidence="4">
    <location>
        <begin position="1"/>
        <end position="25"/>
    </location>
</feature>
<accession>A0AAV9XF82</accession>
<sequence length="577" mass="62948">MGGYFFRSFTTLVYLTTLFPPPLEAAKTVKLDLFEERDLSLHRRQSTGDGTRDINLIWNSTTFRYYAYVTIGDSNQNLKLAIIQNPFTWVPRPWNRSVDCDDYYNDCEASSLSGYFNVNPPDSSTYRNLSASTPFSIEYDDGGDVTGIWGQDDFRMGDITVPKVNFGVIEQYGTRKPCIGLDKSDSSVDYPSFLEVMQSQNLINTPTFGVYLGDLRGKDDTGKSITFGGIDTLKFKLPLKTVSSKNGYTLDLIGVNLIGDNGLNTTEIATGGSPQSVTISFSTPSIFLPTDIFNDIMNFLGASESNDYDIRKLPAENTGIEFVFRDDLRIFVPFSQMILPDTYNPGWYTTLIQEDTDGGFYLGSPFFRAAYVFYDYANSEISIAPSILNVTNSNITEIGVNNASVTTLQWLYVTDEPNTLPTSTTTSSPTPEPTSNPKKSIIGPVVGGVVGGIAVIAAAIGIFFYLNRRKKPDTSASMGMNNGHMPNNGQPGPMGGEMNNEMTYAQDHYTAQKPNPWAHNTVVSPVTPGPGPISPGPGPLSPAPSELGGNMYHPPAPAPAPNTAYGHNIHSTVVELA</sequence>
<comment type="similarity">
    <text evidence="1">Belongs to the peptidase A1 family.</text>
</comment>
<dbReference type="EMBL" id="JAVHJO010000005">
    <property type="protein sequence ID" value="KAK6540267.1"/>
    <property type="molecule type" value="Genomic_DNA"/>
</dbReference>
<dbReference type="InterPro" id="IPR033121">
    <property type="entry name" value="PEPTIDASE_A1"/>
</dbReference>
<dbReference type="Pfam" id="PF00026">
    <property type="entry name" value="Asp"/>
    <property type="match status" value="1"/>
</dbReference>
<dbReference type="PROSITE" id="PS51767">
    <property type="entry name" value="PEPTIDASE_A1"/>
    <property type="match status" value="1"/>
</dbReference>
<dbReference type="GO" id="GO:0006508">
    <property type="term" value="P:proteolysis"/>
    <property type="evidence" value="ECO:0007669"/>
    <property type="project" value="InterPro"/>
</dbReference>
<feature type="domain" description="Peptidase A1" evidence="5">
    <location>
        <begin position="65"/>
        <end position="384"/>
    </location>
</feature>
<evidence type="ECO:0000259" key="5">
    <source>
        <dbReference type="PROSITE" id="PS51767"/>
    </source>
</evidence>
<gene>
    <name evidence="6" type="ORF">TWF694_009080</name>
</gene>
<dbReference type="Gene3D" id="2.40.70.10">
    <property type="entry name" value="Acid Proteases"/>
    <property type="match status" value="2"/>
</dbReference>
<dbReference type="GO" id="GO:0004190">
    <property type="term" value="F:aspartic-type endopeptidase activity"/>
    <property type="evidence" value="ECO:0007669"/>
    <property type="project" value="InterPro"/>
</dbReference>
<dbReference type="Proteomes" id="UP001365542">
    <property type="component" value="Unassembled WGS sequence"/>
</dbReference>
<protein>
    <recommendedName>
        <fullName evidence="5">Peptidase A1 domain-containing protein</fullName>
    </recommendedName>
</protein>
<dbReference type="SUPFAM" id="SSF50630">
    <property type="entry name" value="Acid proteases"/>
    <property type="match status" value="1"/>
</dbReference>
<feature type="compositionally biased region" description="Pro residues" evidence="2">
    <location>
        <begin position="527"/>
        <end position="542"/>
    </location>
</feature>
<organism evidence="6 7">
    <name type="scientific">Orbilia ellipsospora</name>
    <dbReference type="NCBI Taxonomy" id="2528407"/>
    <lineage>
        <taxon>Eukaryota</taxon>
        <taxon>Fungi</taxon>
        <taxon>Dikarya</taxon>
        <taxon>Ascomycota</taxon>
        <taxon>Pezizomycotina</taxon>
        <taxon>Orbiliomycetes</taxon>
        <taxon>Orbiliales</taxon>
        <taxon>Orbiliaceae</taxon>
        <taxon>Orbilia</taxon>
    </lineage>
</organism>
<dbReference type="InterPro" id="IPR001461">
    <property type="entry name" value="Aspartic_peptidase_A1"/>
</dbReference>
<feature type="transmembrane region" description="Helical" evidence="3">
    <location>
        <begin position="441"/>
        <end position="466"/>
    </location>
</feature>
<keyword evidence="3" id="KW-0812">Transmembrane</keyword>
<dbReference type="PANTHER" id="PTHR47966">
    <property type="entry name" value="BETA-SITE APP-CLEAVING ENZYME, ISOFORM A-RELATED"/>
    <property type="match status" value="1"/>
</dbReference>
<feature type="region of interest" description="Disordered" evidence="2">
    <location>
        <begin position="526"/>
        <end position="554"/>
    </location>
</feature>
<evidence type="ECO:0000256" key="4">
    <source>
        <dbReference type="SAM" id="SignalP"/>
    </source>
</evidence>
<comment type="caution">
    <text evidence="6">The sequence shown here is derived from an EMBL/GenBank/DDBJ whole genome shotgun (WGS) entry which is preliminary data.</text>
</comment>
<dbReference type="AlphaFoldDB" id="A0AAV9XF82"/>
<keyword evidence="4" id="KW-0732">Signal</keyword>
<feature type="region of interest" description="Disordered" evidence="2">
    <location>
        <begin position="419"/>
        <end position="440"/>
    </location>
</feature>
<proteinExistence type="inferred from homology"/>
<evidence type="ECO:0000313" key="6">
    <source>
        <dbReference type="EMBL" id="KAK6540267.1"/>
    </source>
</evidence>
<keyword evidence="7" id="KW-1185">Reference proteome</keyword>
<evidence type="ECO:0000256" key="2">
    <source>
        <dbReference type="SAM" id="MobiDB-lite"/>
    </source>
</evidence>
<keyword evidence="3" id="KW-0472">Membrane</keyword>
<evidence type="ECO:0000313" key="7">
    <source>
        <dbReference type="Proteomes" id="UP001365542"/>
    </source>
</evidence>
<evidence type="ECO:0000256" key="1">
    <source>
        <dbReference type="ARBA" id="ARBA00007447"/>
    </source>
</evidence>
<name>A0AAV9XF82_9PEZI</name>
<dbReference type="PANTHER" id="PTHR47966:SF51">
    <property type="entry name" value="BETA-SITE APP-CLEAVING ENZYME, ISOFORM A-RELATED"/>
    <property type="match status" value="1"/>
</dbReference>
<keyword evidence="3" id="KW-1133">Transmembrane helix</keyword>
<evidence type="ECO:0000256" key="3">
    <source>
        <dbReference type="SAM" id="Phobius"/>
    </source>
</evidence>
<feature type="chain" id="PRO_5044024299" description="Peptidase A1 domain-containing protein" evidence="4">
    <location>
        <begin position="26"/>
        <end position="577"/>
    </location>
</feature>